<feature type="transmembrane region" description="Helical" evidence="2">
    <location>
        <begin position="92"/>
        <end position="113"/>
    </location>
</feature>
<sequence length="184" mass="20560">MKSLKQCGQSEVKNLKGKRDCRAHSSTTPKRNRSGLNSLGSAQTFGSRCSFERLRRRRVPAGTWYPLTVQSSTDWWGSASGAAGYKRITQSFVDCIGIVGGIGVSEFGVIMIKSGKHDVHEIIIIMIDLLLPFFLMLLDPKLSQFIKLFGSFFHGFLITSQVQPPHIRNSIRHHKSSSKHKEVS</sequence>
<protein>
    <submittedName>
        <fullName evidence="3">Uncharacterized protein</fullName>
    </submittedName>
</protein>
<feature type="region of interest" description="Disordered" evidence="1">
    <location>
        <begin position="15"/>
        <end position="41"/>
    </location>
</feature>
<name>A0A7J6E575_CANSA</name>
<comment type="caution">
    <text evidence="3">The sequence shown here is derived from an EMBL/GenBank/DDBJ whole genome shotgun (WGS) entry which is preliminary data.</text>
</comment>
<accession>A0A7J6E575</accession>
<evidence type="ECO:0000313" key="3">
    <source>
        <dbReference type="EMBL" id="KAF4353522.1"/>
    </source>
</evidence>
<evidence type="ECO:0000256" key="2">
    <source>
        <dbReference type="SAM" id="Phobius"/>
    </source>
</evidence>
<keyword evidence="2" id="KW-0472">Membrane</keyword>
<feature type="compositionally biased region" description="Polar residues" evidence="1">
    <location>
        <begin position="24"/>
        <end position="41"/>
    </location>
</feature>
<dbReference type="AlphaFoldDB" id="A0A7J6E575"/>
<keyword evidence="2" id="KW-1133">Transmembrane helix</keyword>
<proteinExistence type="predicted"/>
<organism evidence="3 4">
    <name type="scientific">Cannabis sativa</name>
    <name type="common">Hemp</name>
    <name type="synonym">Marijuana</name>
    <dbReference type="NCBI Taxonomy" id="3483"/>
    <lineage>
        <taxon>Eukaryota</taxon>
        <taxon>Viridiplantae</taxon>
        <taxon>Streptophyta</taxon>
        <taxon>Embryophyta</taxon>
        <taxon>Tracheophyta</taxon>
        <taxon>Spermatophyta</taxon>
        <taxon>Magnoliopsida</taxon>
        <taxon>eudicotyledons</taxon>
        <taxon>Gunneridae</taxon>
        <taxon>Pentapetalae</taxon>
        <taxon>rosids</taxon>
        <taxon>fabids</taxon>
        <taxon>Rosales</taxon>
        <taxon>Cannabaceae</taxon>
        <taxon>Cannabis</taxon>
    </lineage>
</organism>
<keyword evidence="2" id="KW-0812">Transmembrane</keyword>
<evidence type="ECO:0000256" key="1">
    <source>
        <dbReference type="SAM" id="MobiDB-lite"/>
    </source>
</evidence>
<dbReference type="EMBL" id="JAATIP010000294">
    <property type="protein sequence ID" value="KAF4353522.1"/>
    <property type="molecule type" value="Genomic_DNA"/>
</dbReference>
<feature type="transmembrane region" description="Helical" evidence="2">
    <location>
        <begin position="119"/>
        <end position="138"/>
    </location>
</feature>
<evidence type="ECO:0000313" key="4">
    <source>
        <dbReference type="Proteomes" id="UP000525078"/>
    </source>
</evidence>
<gene>
    <name evidence="3" type="ORF">F8388_013814</name>
</gene>
<dbReference type="Proteomes" id="UP000525078">
    <property type="component" value="Unassembled WGS sequence"/>
</dbReference>
<reference evidence="3 4" key="1">
    <citation type="journal article" date="2020" name="bioRxiv">
        <title>Sequence and annotation of 42 cannabis genomes reveals extensive copy number variation in cannabinoid synthesis and pathogen resistance genes.</title>
        <authorList>
            <person name="Mckernan K.J."/>
            <person name="Helbert Y."/>
            <person name="Kane L.T."/>
            <person name="Ebling H."/>
            <person name="Zhang L."/>
            <person name="Liu B."/>
            <person name="Eaton Z."/>
            <person name="Mclaughlin S."/>
            <person name="Kingan S."/>
            <person name="Baybayan P."/>
            <person name="Concepcion G."/>
            <person name="Jordan M."/>
            <person name="Riva A."/>
            <person name="Barbazuk W."/>
            <person name="Harkins T."/>
        </authorList>
    </citation>
    <scope>NUCLEOTIDE SEQUENCE [LARGE SCALE GENOMIC DNA]</scope>
    <source>
        <strain evidence="4">cv. Jamaican Lion 4</strain>
        <tissue evidence="3">Leaf</tissue>
    </source>
</reference>